<comment type="caution">
    <text evidence="2">The sequence shown here is derived from an EMBL/GenBank/DDBJ whole genome shotgun (WGS) entry which is preliminary data.</text>
</comment>
<evidence type="ECO:0000313" key="2">
    <source>
        <dbReference type="EMBL" id="KZN45806.1"/>
    </source>
</evidence>
<dbReference type="PATRIC" id="fig|1365251.3.peg.4681"/>
<proteinExistence type="predicted"/>
<sequence>MRTLSLSFCLTILLLSGCASTGEVKQQSPAEIVTAKVKAHSEGLKMYFGLSIPTGGNITASQWQHFESTQLATTFAGFSVVDAVGYYKGKKEHSKVVTVYNASAEDIAAANVLAKHYSQLFNQDSVLIALLDITQVSFVGKE</sequence>
<protein>
    <recommendedName>
        <fullName evidence="4">DUF3574 domain-containing protein</fullName>
    </recommendedName>
</protein>
<accession>A0A167AU34</accession>
<dbReference type="Proteomes" id="UP000076503">
    <property type="component" value="Unassembled WGS sequence"/>
</dbReference>
<reference evidence="2 3" key="1">
    <citation type="submission" date="2013-07" db="EMBL/GenBank/DDBJ databases">
        <title>Comparative Genomic and Metabolomic Analysis of Twelve Strains of Pseudoalteromonas luteoviolacea.</title>
        <authorList>
            <person name="Vynne N.G."/>
            <person name="Mansson M."/>
            <person name="Gram L."/>
        </authorList>
    </citation>
    <scope>NUCLEOTIDE SEQUENCE [LARGE SCALE GENOMIC DNA]</scope>
    <source>
        <strain evidence="2 3">H33</strain>
    </source>
</reference>
<feature type="chain" id="PRO_5007883847" description="DUF3574 domain-containing protein" evidence="1">
    <location>
        <begin position="22"/>
        <end position="142"/>
    </location>
</feature>
<organism evidence="2 3">
    <name type="scientific">Pseudoalteromonas luteoviolacea H33</name>
    <dbReference type="NCBI Taxonomy" id="1365251"/>
    <lineage>
        <taxon>Bacteria</taxon>
        <taxon>Pseudomonadati</taxon>
        <taxon>Pseudomonadota</taxon>
        <taxon>Gammaproteobacteria</taxon>
        <taxon>Alteromonadales</taxon>
        <taxon>Pseudoalteromonadaceae</taxon>
        <taxon>Pseudoalteromonas</taxon>
    </lineage>
</organism>
<feature type="signal peptide" evidence="1">
    <location>
        <begin position="1"/>
        <end position="21"/>
    </location>
</feature>
<dbReference type="AlphaFoldDB" id="A0A167AU34"/>
<gene>
    <name evidence="2" type="ORF">N476_24990</name>
</gene>
<keyword evidence="1" id="KW-0732">Signal</keyword>
<dbReference type="RefSeq" id="WP_063363837.1">
    <property type="nucleotide sequence ID" value="NZ_AUXZ01000125.1"/>
</dbReference>
<dbReference type="EMBL" id="AUXZ01000125">
    <property type="protein sequence ID" value="KZN45806.1"/>
    <property type="molecule type" value="Genomic_DNA"/>
</dbReference>
<dbReference type="InterPro" id="IPR021957">
    <property type="entry name" value="DUF3574"/>
</dbReference>
<evidence type="ECO:0000313" key="3">
    <source>
        <dbReference type="Proteomes" id="UP000076503"/>
    </source>
</evidence>
<evidence type="ECO:0008006" key="4">
    <source>
        <dbReference type="Google" id="ProtNLM"/>
    </source>
</evidence>
<name>A0A167AU34_9GAMM</name>
<evidence type="ECO:0000256" key="1">
    <source>
        <dbReference type="SAM" id="SignalP"/>
    </source>
</evidence>
<dbReference type="Pfam" id="PF12098">
    <property type="entry name" value="DUF3574"/>
    <property type="match status" value="1"/>
</dbReference>
<dbReference type="PROSITE" id="PS51257">
    <property type="entry name" value="PROKAR_LIPOPROTEIN"/>
    <property type="match status" value="1"/>
</dbReference>